<proteinExistence type="predicted"/>
<evidence type="ECO:0000313" key="2">
    <source>
        <dbReference type="EMBL" id="CAB4848777.1"/>
    </source>
</evidence>
<sequence length="104" mass="11160">MPTLRTVSIIPGMENFAPERTETRSGFLGFPNSLSKLFSKAFNELSISPLSPFGTSPDARNSLHACVVIVNPGGTGSPMRTISAKFAPLPPNKSDWLRSPNENG</sequence>
<evidence type="ECO:0000313" key="5">
    <source>
        <dbReference type="EMBL" id="CAB5002395.1"/>
    </source>
</evidence>
<dbReference type="EMBL" id="CAFBMI010000001">
    <property type="protein sequence ID" value="CAB4890157.1"/>
    <property type="molecule type" value="Genomic_DNA"/>
</dbReference>
<dbReference type="EMBL" id="CAEZXT010000007">
    <property type="protein sequence ID" value="CAB4690003.1"/>
    <property type="molecule type" value="Genomic_DNA"/>
</dbReference>
<protein>
    <submittedName>
        <fullName evidence="2">Unannotated protein</fullName>
    </submittedName>
</protein>
<name>A0A6J7BSN3_9ZZZZ</name>
<dbReference type="EMBL" id="CAFBOE010000004">
    <property type="protein sequence ID" value="CAB4968589.1"/>
    <property type="molecule type" value="Genomic_DNA"/>
</dbReference>
<evidence type="ECO:0000313" key="1">
    <source>
        <dbReference type="EMBL" id="CAB4690003.1"/>
    </source>
</evidence>
<evidence type="ECO:0000313" key="3">
    <source>
        <dbReference type="EMBL" id="CAB4890157.1"/>
    </source>
</evidence>
<organism evidence="2">
    <name type="scientific">freshwater metagenome</name>
    <dbReference type="NCBI Taxonomy" id="449393"/>
    <lineage>
        <taxon>unclassified sequences</taxon>
        <taxon>metagenomes</taxon>
        <taxon>ecological metagenomes</taxon>
    </lineage>
</organism>
<dbReference type="AlphaFoldDB" id="A0A6J7BSN3"/>
<reference evidence="2" key="1">
    <citation type="submission" date="2020-05" db="EMBL/GenBank/DDBJ databases">
        <authorList>
            <person name="Chiriac C."/>
            <person name="Salcher M."/>
            <person name="Ghai R."/>
            <person name="Kavagutti S V."/>
        </authorList>
    </citation>
    <scope>NUCLEOTIDE SEQUENCE</scope>
</reference>
<gene>
    <name evidence="1" type="ORF">UFOPK2589_00197</name>
    <name evidence="2" type="ORF">UFOPK3287_00387</name>
    <name evidence="3" type="ORF">UFOPK3558_00001</name>
    <name evidence="4" type="ORF">UFOPK3916_00112</name>
    <name evidence="5" type="ORF">UFOPK4074_00095</name>
</gene>
<evidence type="ECO:0000313" key="4">
    <source>
        <dbReference type="EMBL" id="CAB4968589.1"/>
    </source>
</evidence>
<dbReference type="EMBL" id="CAFBPG010000003">
    <property type="protein sequence ID" value="CAB5002395.1"/>
    <property type="molecule type" value="Genomic_DNA"/>
</dbReference>
<accession>A0A6J7BSN3</accession>
<dbReference type="EMBL" id="CAFBJH010000015">
    <property type="protein sequence ID" value="CAB4848777.1"/>
    <property type="molecule type" value="Genomic_DNA"/>
</dbReference>